<dbReference type="AlphaFoldDB" id="A0A2R4XKP6"/>
<evidence type="ECO:0000313" key="18">
    <source>
        <dbReference type="EMBL" id="AWB34370.1"/>
    </source>
</evidence>
<feature type="binding site" evidence="11">
    <location>
        <begin position="16"/>
        <end position="19"/>
    </location>
    <ligand>
        <name>5-methyltetrahydropteroyltri-L-glutamate</name>
        <dbReference type="ChEBI" id="CHEBI:58207"/>
    </ligand>
</feature>
<evidence type="ECO:0000256" key="6">
    <source>
        <dbReference type="ARBA" id="ARBA00022679"/>
    </source>
</evidence>
<keyword evidence="5 11" id="KW-0028">Amino-acid biosynthesis</keyword>
<dbReference type="InterPro" id="IPR002629">
    <property type="entry name" value="Met_Synth_C/arc"/>
</dbReference>
<evidence type="ECO:0000259" key="17">
    <source>
        <dbReference type="Pfam" id="PF08267"/>
    </source>
</evidence>
<dbReference type="Proteomes" id="UP000244571">
    <property type="component" value="Chromosome"/>
</dbReference>
<feature type="binding site" evidence="11 12">
    <location>
        <position position="629"/>
    </location>
    <ligand>
        <name>L-methionine</name>
        <dbReference type="ChEBI" id="CHEBI:57844"/>
    </ligand>
</feature>
<dbReference type="FunFam" id="3.20.20.210:FF:000002">
    <property type="entry name" value="5-methyltetrahydropteroyltriglutamate--homocysteine methyltransferase"/>
    <property type="match status" value="1"/>
</dbReference>
<comment type="cofactor">
    <cofactor evidence="11">
        <name>Zn(2+)</name>
        <dbReference type="ChEBI" id="CHEBI:29105"/>
    </cofactor>
    <text evidence="11">Binds 1 zinc ion per subunit.</text>
</comment>
<protein>
    <recommendedName>
        <fullName evidence="11">5-methyltetrahydropteroyltriglutamate--homocysteine methyltransferase</fullName>
        <ecNumber evidence="11">2.1.1.14</ecNumber>
    </recommendedName>
    <alternativeName>
        <fullName evidence="11">Cobalamin-independent methionine synthase</fullName>
    </alternativeName>
    <alternativeName>
        <fullName evidence="11">Methionine synthase, vitamin-B12 independent isozyme</fullName>
    </alternativeName>
</protein>
<organism evidence="18 19">
    <name type="scientific">Orrella marina</name>
    <dbReference type="NCBI Taxonomy" id="2163011"/>
    <lineage>
        <taxon>Bacteria</taxon>
        <taxon>Pseudomonadati</taxon>
        <taxon>Pseudomonadota</taxon>
        <taxon>Betaproteobacteria</taxon>
        <taxon>Burkholderiales</taxon>
        <taxon>Alcaligenaceae</taxon>
        <taxon>Orrella</taxon>
    </lineage>
</organism>
<dbReference type="GO" id="GO:0008270">
    <property type="term" value="F:zinc ion binding"/>
    <property type="evidence" value="ECO:0007669"/>
    <property type="project" value="InterPro"/>
</dbReference>
<keyword evidence="19" id="KW-1185">Reference proteome</keyword>
<feature type="binding site" evidence="11">
    <location>
        <position position="673"/>
    </location>
    <ligand>
        <name>Zn(2+)</name>
        <dbReference type="ChEBI" id="CHEBI:29105"/>
        <note>catalytic</note>
    </ligand>
</feature>
<evidence type="ECO:0000256" key="9">
    <source>
        <dbReference type="ARBA" id="ARBA00022833"/>
    </source>
</evidence>
<comment type="pathway">
    <text evidence="2 11">Amino-acid biosynthesis; L-methionine biosynthesis via de novo pathway; L-methionine from L-homocysteine (MetE route): step 1/1.</text>
</comment>
<dbReference type="InterPro" id="IPR013215">
    <property type="entry name" value="Cbl-indep_Met_Synth_N"/>
</dbReference>
<evidence type="ECO:0000256" key="13">
    <source>
        <dbReference type="PIRSR" id="PIRSR000382-2"/>
    </source>
</evidence>
<dbReference type="NCBIfam" id="TIGR01371">
    <property type="entry name" value="met_syn_B12ind"/>
    <property type="match status" value="1"/>
</dbReference>
<proteinExistence type="inferred from homology"/>
<dbReference type="KEGG" id="boz:DBV39_12375"/>
<feature type="binding site" evidence="11 12">
    <location>
        <position position="629"/>
    </location>
    <ligand>
        <name>L-homocysteine</name>
        <dbReference type="ChEBI" id="CHEBI:58199"/>
    </ligand>
</feature>
<feature type="binding site" evidence="13">
    <location>
        <position position="695"/>
    </location>
    <ligand>
        <name>Zn(2+)</name>
        <dbReference type="ChEBI" id="CHEBI:29105"/>
        <label>1</label>
        <note>catalytic</note>
    </ligand>
</feature>
<feature type="region of interest" description="Disordered" evidence="15">
    <location>
        <begin position="411"/>
        <end position="434"/>
    </location>
</feature>
<dbReference type="CDD" id="cd03311">
    <property type="entry name" value="CIMS_C_terminal_like"/>
    <property type="match status" value="1"/>
</dbReference>
<feature type="binding site" evidence="13">
    <location>
        <position position="673"/>
    </location>
    <ligand>
        <name>Zn(2+)</name>
        <dbReference type="ChEBI" id="CHEBI:29105"/>
        <label>1</label>
        <note>catalytic</note>
    </ligand>
</feature>
<evidence type="ECO:0000256" key="2">
    <source>
        <dbReference type="ARBA" id="ARBA00004681"/>
    </source>
</evidence>
<feature type="domain" description="Cobalamin-independent methionine synthase MetE C-terminal/archaeal" evidence="16">
    <location>
        <begin position="457"/>
        <end position="778"/>
    </location>
</feature>
<dbReference type="GO" id="GO:0003871">
    <property type="term" value="F:5-methyltetrahydropteroyltriglutamate-homocysteine S-methyltransferase activity"/>
    <property type="evidence" value="ECO:0007669"/>
    <property type="project" value="UniProtKB-UniRule"/>
</dbReference>
<dbReference type="HAMAP" id="MF_00172">
    <property type="entry name" value="Meth_synth"/>
    <property type="match status" value="1"/>
</dbReference>
<evidence type="ECO:0000256" key="3">
    <source>
        <dbReference type="ARBA" id="ARBA00009553"/>
    </source>
</evidence>
<feature type="binding site" evidence="11 12">
    <location>
        <begin position="545"/>
        <end position="546"/>
    </location>
    <ligand>
        <name>5-methyltetrahydropteroyltri-L-glutamate</name>
        <dbReference type="ChEBI" id="CHEBI:58207"/>
    </ligand>
</feature>
<comment type="function">
    <text evidence="1 11">Catalyzes the transfer of a methyl group from 5-methyltetrahydrofolate to homocysteine resulting in methionine formation.</text>
</comment>
<gene>
    <name evidence="11" type="primary">metE</name>
    <name evidence="18" type="ORF">DBV39_12375</name>
</gene>
<evidence type="ECO:0000256" key="15">
    <source>
        <dbReference type="SAM" id="MobiDB-lite"/>
    </source>
</evidence>
<dbReference type="EMBL" id="CP028901">
    <property type="protein sequence ID" value="AWB34370.1"/>
    <property type="molecule type" value="Genomic_DNA"/>
</dbReference>
<dbReference type="GO" id="GO:0032259">
    <property type="term" value="P:methylation"/>
    <property type="evidence" value="ECO:0007669"/>
    <property type="project" value="UniProtKB-KW"/>
</dbReference>
<feature type="binding site" evidence="11 12">
    <location>
        <position position="591"/>
    </location>
    <ligand>
        <name>5-methyltetrahydropteroyltri-L-glutamate</name>
        <dbReference type="ChEBI" id="CHEBI:58207"/>
    </ligand>
</feature>
<sequence length="806" mass="90721">MVTLHNLGFPRIGRNRELKFSLESYWKGQSTREQLLHTGEQVRREGWATQSCLDRVPVGDFSFYDQVLDMSFTLGNLPARVKGQEGGSLDSYFRVARGRSVDLPADAPSLPRSQDSHNHHKTHDVQEVTCCHAVSAGEMTKWFDTNYHYIVPEFDARTQFSLDATRLLEQIDQARESGVTHPKPVIIGPVTYLSLGKSKDGCDKLALLDQLVPVYAQLLESLADRGVEWVQVDEPILVTELDSRWQHAFKTAYHGLKGSRVKLLLTTYFGQLGENQYLAAHLPVAGLHVDVATSRADLVPLLNLLPTHKVLSLGVISGRNIWKADLNGVLDWLEPLADRLGDRLWIAPSCSLLHVPVDLDSETSLDPEIRSWLAFAVQKLDELGVLGTALTNGRDAVRESLDANRHAIESRRNSTRVHNPRVRSAVSSVTPGMGQRQHGYARRAVLQAGWLDLPKYPATTIGSFPQTTNIRRMRKAYRTGELDRVGYESAIRGEIQRAIREQEKLGLDVLVHGEAERNDMVEYFGEQLTGYAFTTHGWVQSYGSRCVKPPILYGDVSRPHPMTIDWIQYAQSLTDRPVKGMLTGPVTILNWSFVRDDQPRRETCRQIALAIRQEVLELEAAGIRIIQIDEAALREGLPLRRSQWDAYLQWAVECFRLAANGVQDQTQIHTHMCYSEFNDIIVAIANMDADVITIETSRSDMELLDAFDQFDYPNEIGPGVYDIHSPNVPSTSQMVRLMQEAARRIPSHRLWINPDCGLKTRRWEEVLPALRNMVNAARELRASEGSGASQVRVEHVGHVRPAVTIN</sequence>
<evidence type="ECO:0000256" key="4">
    <source>
        <dbReference type="ARBA" id="ARBA00022603"/>
    </source>
</evidence>
<feature type="binding site" evidence="12">
    <location>
        <position position="146"/>
    </location>
    <ligand>
        <name>5-methyltetrahydropteroyltri-L-glutamate</name>
        <dbReference type="ChEBI" id="CHEBI:58207"/>
    </ligand>
</feature>
<evidence type="ECO:0000256" key="1">
    <source>
        <dbReference type="ARBA" id="ARBA00002777"/>
    </source>
</evidence>
<dbReference type="SUPFAM" id="SSF51726">
    <property type="entry name" value="UROD/MetE-like"/>
    <property type="match status" value="2"/>
</dbReference>
<keyword evidence="4 11" id="KW-0489">Methyltransferase</keyword>
<dbReference type="RefSeq" id="WP_108621786.1">
    <property type="nucleotide sequence ID" value="NZ_CP028901.1"/>
</dbReference>
<feature type="binding site" evidence="11">
    <location>
        <position position="756"/>
    </location>
    <ligand>
        <name>Zn(2+)</name>
        <dbReference type="ChEBI" id="CHEBI:29105"/>
        <note>catalytic</note>
    </ligand>
</feature>
<feature type="binding site" evidence="11 12">
    <location>
        <begin position="461"/>
        <end position="463"/>
    </location>
    <ligand>
        <name>L-homocysteine</name>
        <dbReference type="ChEBI" id="CHEBI:58199"/>
    </ligand>
</feature>
<dbReference type="EC" id="2.1.1.14" evidence="11"/>
<evidence type="ECO:0000313" key="19">
    <source>
        <dbReference type="Proteomes" id="UP000244571"/>
    </source>
</evidence>
<dbReference type="PANTHER" id="PTHR30519">
    <property type="entry name" value="5-METHYLTETRAHYDROPTEROYLTRIGLUTAMATE--HOMOCYSTEINE METHYLTRANSFERASE"/>
    <property type="match status" value="1"/>
</dbReference>
<comment type="cofactor">
    <cofactor evidence="13">
        <name>Zn(2+)</name>
        <dbReference type="ChEBI" id="CHEBI:29105"/>
    </cofactor>
    <text evidence="13">Binds 2 Zn(2+) ions per subunit.</text>
</comment>
<evidence type="ECO:0000256" key="5">
    <source>
        <dbReference type="ARBA" id="ARBA00022605"/>
    </source>
</evidence>
<comment type="similarity">
    <text evidence="3 11">Belongs to the vitamin-B12 independent methionine synthase family.</text>
</comment>
<evidence type="ECO:0000256" key="14">
    <source>
        <dbReference type="PIRSR" id="PIRSR000382-3"/>
    </source>
</evidence>
<reference evidence="18 19" key="1">
    <citation type="submission" date="2018-04" db="EMBL/GenBank/DDBJ databases">
        <title>Bordetella sp. HZ20 isolated from seawater.</title>
        <authorList>
            <person name="Sun C."/>
        </authorList>
    </citation>
    <scope>NUCLEOTIDE SEQUENCE [LARGE SCALE GENOMIC DNA]</scope>
    <source>
        <strain evidence="18 19">HZ20</strain>
    </source>
</reference>
<dbReference type="NCBIfam" id="NF003556">
    <property type="entry name" value="PRK05222.1"/>
    <property type="match status" value="1"/>
</dbReference>
<comment type="catalytic activity">
    <reaction evidence="11">
        <text>5-methyltetrahydropteroyltri-L-glutamate + L-homocysteine = tetrahydropteroyltri-L-glutamate + L-methionine</text>
        <dbReference type="Rhea" id="RHEA:21196"/>
        <dbReference type="ChEBI" id="CHEBI:57844"/>
        <dbReference type="ChEBI" id="CHEBI:58140"/>
        <dbReference type="ChEBI" id="CHEBI:58199"/>
        <dbReference type="ChEBI" id="CHEBI:58207"/>
        <dbReference type="EC" id="2.1.1.14"/>
    </reaction>
</comment>
<keyword evidence="7 11" id="KW-0479">Metal-binding</keyword>
<evidence type="ECO:0000256" key="11">
    <source>
        <dbReference type="HAMAP-Rule" id="MF_00172"/>
    </source>
</evidence>
<feature type="binding site" evidence="13">
    <location>
        <position position="671"/>
    </location>
    <ligand>
        <name>Zn(2+)</name>
        <dbReference type="ChEBI" id="CHEBI:29105"/>
        <label>1</label>
        <note>catalytic</note>
    </ligand>
</feature>
<keyword evidence="8 11" id="KW-0677">Repeat</keyword>
<evidence type="ECO:0000256" key="10">
    <source>
        <dbReference type="ARBA" id="ARBA00023167"/>
    </source>
</evidence>
<keyword evidence="10 11" id="KW-0486">Methionine biosynthesis</keyword>
<dbReference type="Gene3D" id="3.20.20.210">
    <property type="match status" value="2"/>
</dbReference>
<feature type="binding site" evidence="11">
    <location>
        <position position="695"/>
    </location>
    <ligand>
        <name>Zn(2+)</name>
        <dbReference type="ChEBI" id="CHEBI:29105"/>
        <note>catalytic</note>
    </ligand>
</feature>
<feature type="binding site" evidence="11">
    <location>
        <position position="635"/>
    </location>
    <ligand>
        <name>5-methyltetrahydropteroyltri-L-glutamate</name>
        <dbReference type="ChEBI" id="CHEBI:58207"/>
    </ligand>
</feature>
<dbReference type="UniPathway" id="UPA00051">
    <property type="reaction ID" value="UER00082"/>
</dbReference>
<feature type="binding site" evidence="11 12">
    <location>
        <position position="514"/>
    </location>
    <ligand>
        <name>L-methionine</name>
        <dbReference type="ChEBI" id="CHEBI:57844"/>
    </ligand>
</feature>
<evidence type="ECO:0000256" key="8">
    <source>
        <dbReference type="ARBA" id="ARBA00022737"/>
    </source>
</evidence>
<feature type="binding site" evidence="11 12">
    <location>
        <begin position="461"/>
        <end position="463"/>
    </location>
    <ligand>
        <name>L-methionine</name>
        <dbReference type="ChEBI" id="CHEBI:57844"/>
    </ligand>
</feature>
<feature type="domain" description="Cobalamin-independent methionine synthase MetE N-terminal" evidence="17">
    <location>
        <begin position="5"/>
        <end position="339"/>
    </location>
</feature>
<feature type="binding site" evidence="13">
    <location>
        <position position="756"/>
    </location>
    <ligand>
        <name>Zn(2+)</name>
        <dbReference type="ChEBI" id="CHEBI:29105"/>
        <label>1</label>
        <note>catalytic</note>
    </ligand>
</feature>
<keyword evidence="9 11" id="KW-0862">Zinc</keyword>
<dbReference type="OrthoDB" id="244285at2"/>
<dbReference type="Pfam" id="PF01717">
    <property type="entry name" value="Meth_synt_2"/>
    <property type="match status" value="1"/>
</dbReference>
<evidence type="ECO:0000256" key="12">
    <source>
        <dbReference type="PIRSR" id="PIRSR000382-1"/>
    </source>
</evidence>
<feature type="binding site" evidence="12">
    <location>
        <position position="19"/>
    </location>
    <ligand>
        <name>5-methyltetrahydropteroyltri-L-glutamate</name>
        <dbReference type="ChEBI" id="CHEBI:58207"/>
    </ligand>
</feature>
<feature type="active site" description="Proton donor" evidence="11 14">
    <location>
        <position position="724"/>
    </location>
</feature>
<dbReference type="PIRSF" id="PIRSF000382">
    <property type="entry name" value="MeTrfase_B12_ind"/>
    <property type="match status" value="1"/>
</dbReference>
<dbReference type="InterPro" id="IPR038071">
    <property type="entry name" value="UROD/MetE-like_sf"/>
</dbReference>
<evidence type="ECO:0000259" key="16">
    <source>
        <dbReference type="Pfam" id="PF01717"/>
    </source>
</evidence>
<dbReference type="CDD" id="cd03312">
    <property type="entry name" value="CIMS_N_terminal_like"/>
    <property type="match status" value="1"/>
</dbReference>
<dbReference type="GO" id="GO:0009086">
    <property type="term" value="P:methionine biosynthetic process"/>
    <property type="evidence" value="ECO:0007669"/>
    <property type="project" value="UniProtKB-UniRule"/>
</dbReference>
<feature type="binding site" evidence="11">
    <location>
        <position position="514"/>
    </location>
    <ligand>
        <name>L-homocysteine</name>
        <dbReference type="ChEBI" id="CHEBI:58199"/>
    </ligand>
</feature>
<accession>A0A2R4XKP6</accession>
<keyword evidence="6 11" id="KW-0808">Transferase</keyword>
<dbReference type="InterPro" id="IPR006276">
    <property type="entry name" value="Cobalamin-indep_Met_synthase"/>
</dbReference>
<name>A0A2R4XKP6_9BURK</name>
<feature type="binding site" evidence="11">
    <location>
        <position position="141"/>
    </location>
    <ligand>
        <name>5-methyltetrahydropteroyltri-L-glutamate</name>
        <dbReference type="ChEBI" id="CHEBI:58207"/>
    </ligand>
</feature>
<feature type="binding site" evidence="11">
    <location>
        <position position="671"/>
    </location>
    <ligand>
        <name>Zn(2+)</name>
        <dbReference type="ChEBI" id="CHEBI:29105"/>
        <note>catalytic</note>
    </ligand>
</feature>
<dbReference type="Pfam" id="PF08267">
    <property type="entry name" value="Meth_synt_1"/>
    <property type="match status" value="1"/>
</dbReference>
<evidence type="ECO:0000256" key="7">
    <source>
        <dbReference type="ARBA" id="ARBA00022723"/>
    </source>
</evidence>